<evidence type="ECO:0000313" key="2">
    <source>
        <dbReference type="EMBL" id="MEA5480481.1"/>
    </source>
</evidence>
<dbReference type="RefSeq" id="WP_323263456.1">
    <property type="nucleotide sequence ID" value="NZ_JAYGIE010000127.1"/>
</dbReference>
<name>A0ABU5TQA7_9CYAN</name>
<sequence>MFKLFKLPVAKVGIEDSQQGLLKALLWYNGSLRPLFGPSPSSMIPLNLMAAAFIHTHSDASMRILHGYTSLGLFPGLFTVILMLLKKIRLELVITVLAVNAIFLVVNTLVAVSAIDMPYGQLFHALISAIILGNFFLTNWLNKLSAEELMKESIEK</sequence>
<comment type="caution">
    <text evidence="2">The sequence shown here is derived from an EMBL/GenBank/DDBJ whole genome shotgun (WGS) entry which is preliminary data.</text>
</comment>
<keyword evidence="1" id="KW-0812">Transmembrane</keyword>
<feature type="transmembrane region" description="Helical" evidence="1">
    <location>
        <begin position="65"/>
        <end position="85"/>
    </location>
</feature>
<keyword evidence="1" id="KW-1133">Transmembrane helix</keyword>
<dbReference type="EMBL" id="JAYGIE010000127">
    <property type="protein sequence ID" value="MEA5480481.1"/>
    <property type="molecule type" value="Genomic_DNA"/>
</dbReference>
<protein>
    <submittedName>
        <fullName evidence="2">Uncharacterized protein</fullName>
    </submittedName>
</protein>
<evidence type="ECO:0000256" key="1">
    <source>
        <dbReference type="SAM" id="Phobius"/>
    </source>
</evidence>
<dbReference type="Proteomes" id="UP001301388">
    <property type="component" value="Unassembled WGS sequence"/>
</dbReference>
<reference evidence="2 3" key="1">
    <citation type="submission" date="2023-12" db="EMBL/GenBank/DDBJ databases">
        <title>Baltic Sea Cyanobacteria.</title>
        <authorList>
            <person name="Delbaje E."/>
            <person name="Fewer D.P."/>
            <person name="Shishido T.K."/>
        </authorList>
    </citation>
    <scope>NUCLEOTIDE SEQUENCE [LARGE SCALE GENOMIC DNA]</scope>
    <source>
        <strain evidence="2 3">UHCC 0370</strain>
    </source>
</reference>
<keyword evidence="3" id="KW-1185">Reference proteome</keyword>
<proteinExistence type="predicted"/>
<keyword evidence="1" id="KW-0472">Membrane</keyword>
<feature type="transmembrane region" description="Helical" evidence="1">
    <location>
        <begin position="121"/>
        <end position="141"/>
    </location>
</feature>
<evidence type="ECO:0000313" key="3">
    <source>
        <dbReference type="Proteomes" id="UP001301388"/>
    </source>
</evidence>
<accession>A0ABU5TQA7</accession>
<gene>
    <name evidence="2" type="ORF">VB774_22840</name>
</gene>
<feature type="transmembrane region" description="Helical" evidence="1">
    <location>
        <begin position="92"/>
        <end position="115"/>
    </location>
</feature>
<organism evidence="2 3">
    <name type="scientific">Pseudanabaena galeata UHCC 0370</name>
    <dbReference type="NCBI Taxonomy" id="3110310"/>
    <lineage>
        <taxon>Bacteria</taxon>
        <taxon>Bacillati</taxon>
        <taxon>Cyanobacteriota</taxon>
        <taxon>Cyanophyceae</taxon>
        <taxon>Pseudanabaenales</taxon>
        <taxon>Pseudanabaenaceae</taxon>
        <taxon>Pseudanabaena</taxon>
    </lineage>
</organism>